<accession>A0A5S9IN77</accession>
<organism evidence="2 3">
    <name type="scientific">Uabimicrobium amorphum</name>
    <dbReference type="NCBI Taxonomy" id="2596890"/>
    <lineage>
        <taxon>Bacteria</taxon>
        <taxon>Pseudomonadati</taxon>
        <taxon>Planctomycetota</taxon>
        <taxon>Candidatus Uabimicrobiia</taxon>
        <taxon>Candidatus Uabimicrobiales</taxon>
        <taxon>Candidatus Uabimicrobiaceae</taxon>
        <taxon>Candidatus Uabimicrobium</taxon>
    </lineage>
</organism>
<gene>
    <name evidence="2" type="ORF">UABAM_03185</name>
</gene>
<dbReference type="InterPro" id="IPR011990">
    <property type="entry name" value="TPR-like_helical_dom_sf"/>
</dbReference>
<reference evidence="2 3" key="1">
    <citation type="submission" date="2019-08" db="EMBL/GenBank/DDBJ databases">
        <title>Complete genome sequence of Candidatus Uab amorphum.</title>
        <authorList>
            <person name="Shiratori T."/>
            <person name="Suzuki S."/>
            <person name="Kakizawa Y."/>
            <person name="Ishida K."/>
        </authorList>
    </citation>
    <scope>NUCLEOTIDE SEQUENCE [LARGE SCALE GENOMIC DNA]</scope>
    <source>
        <strain evidence="2 3">SRT547</strain>
    </source>
</reference>
<evidence type="ECO:0008006" key="4">
    <source>
        <dbReference type="Google" id="ProtNLM"/>
    </source>
</evidence>
<keyword evidence="1" id="KW-1133">Transmembrane helix</keyword>
<dbReference type="Gene3D" id="1.25.40.10">
    <property type="entry name" value="Tetratricopeptide repeat domain"/>
    <property type="match status" value="1"/>
</dbReference>
<name>A0A5S9IN77_UABAM</name>
<dbReference type="AlphaFoldDB" id="A0A5S9IN77"/>
<keyword evidence="1" id="KW-0472">Membrane</keyword>
<dbReference type="SUPFAM" id="SSF48452">
    <property type="entry name" value="TPR-like"/>
    <property type="match status" value="1"/>
</dbReference>
<dbReference type="Proteomes" id="UP000326354">
    <property type="component" value="Chromosome"/>
</dbReference>
<sequence>MLYIFGPLQVAAGIFFTYLLKNTGRRYAVGFAGVAVFLFLNIAYVSNVSITNIGEIIFKVMIIVALSIPWWLFFSSFIGEMIFAPIAFMISPPSDEAQQDYSKARTHEMDGNYQQAITEYESYFSSKRDYVPLERIGRCYFKMDDTKQCLQYLENAKKELLDKDAKYEKQEKRHQYARLLYLQHLVYKKIKSPHAKKIKDYLCREYADTPFANTDDPQIKNYLEIWTNTTVG</sequence>
<dbReference type="EMBL" id="AP019860">
    <property type="protein sequence ID" value="BBM84824.1"/>
    <property type="molecule type" value="Genomic_DNA"/>
</dbReference>
<proteinExistence type="predicted"/>
<keyword evidence="1" id="KW-0812">Transmembrane</keyword>
<feature type="transmembrane region" description="Helical" evidence="1">
    <location>
        <begin position="27"/>
        <end position="44"/>
    </location>
</feature>
<evidence type="ECO:0000313" key="2">
    <source>
        <dbReference type="EMBL" id="BBM84824.1"/>
    </source>
</evidence>
<evidence type="ECO:0000256" key="1">
    <source>
        <dbReference type="SAM" id="Phobius"/>
    </source>
</evidence>
<dbReference type="KEGG" id="uam:UABAM_03185"/>
<dbReference type="RefSeq" id="WP_151968954.1">
    <property type="nucleotide sequence ID" value="NZ_AP019860.1"/>
</dbReference>
<keyword evidence="3" id="KW-1185">Reference proteome</keyword>
<protein>
    <recommendedName>
        <fullName evidence="4">Tetratricopeptide repeat protein</fullName>
    </recommendedName>
</protein>
<feature type="transmembrane region" description="Helical" evidence="1">
    <location>
        <begin position="56"/>
        <end position="74"/>
    </location>
</feature>
<evidence type="ECO:0000313" key="3">
    <source>
        <dbReference type="Proteomes" id="UP000326354"/>
    </source>
</evidence>